<evidence type="ECO:0000313" key="4">
    <source>
        <dbReference type="EMBL" id="MBC5661518.1"/>
    </source>
</evidence>
<dbReference type="InterPro" id="IPR011109">
    <property type="entry name" value="DNA_bind_recombinase_dom"/>
</dbReference>
<dbReference type="InterPro" id="IPR006119">
    <property type="entry name" value="Resolv_N"/>
</dbReference>
<dbReference type="PROSITE" id="PS51736">
    <property type="entry name" value="RECOMBINASES_3"/>
    <property type="match status" value="1"/>
</dbReference>
<dbReference type="PANTHER" id="PTHR30461">
    <property type="entry name" value="DNA-INVERTASE FROM LAMBDOID PROPHAGE"/>
    <property type="match status" value="1"/>
</dbReference>
<protein>
    <submittedName>
        <fullName evidence="4">Recombinase family protein</fullName>
    </submittedName>
</protein>
<dbReference type="AlphaFoldDB" id="A0A8I0AMQ4"/>
<organism evidence="4 5">
    <name type="scientific">Coprococcus hominis</name>
    <name type="common">ex Liu et al. 2022</name>
    <dbReference type="NCBI Taxonomy" id="2763039"/>
    <lineage>
        <taxon>Bacteria</taxon>
        <taxon>Bacillati</taxon>
        <taxon>Bacillota</taxon>
        <taxon>Clostridia</taxon>
        <taxon>Lachnospirales</taxon>
        <taxon>Lachnospiraceae</taxon>
        <taxon>Coprococcus</taxon>
    </lineage>
</organism>
<dbReference type="PROSITE" id="PS51737">
    <property type="entry name" value="RECOMBINASE_DNA_BIND"/>
    <property type="match status" value="1"/>
</dbReference>
<sequence>MQENYIVGIYARLSRDDERAGESVSIENQKEMLSRYVREQGWTLYDYYCDDGVSGTTFDRPGLNRLVQDATDHKINLVLCKDLSRLGRDYIEAGKYTDFVFPSLGCRFIALNDGVDTLRKNNEMLVILKNVMNDLYARDTSSKIKAVKLSMFKSGKYVGCYAPLGYKKSEADKHVLEIDPVTAPVVRHIFDLRLQGYGFRKIALQLNAEKVPAPRSFYYMAEGRENLRGETPFWNDVTVKTILRNEVYIGHMVQNKTGTVSYKNHKQVSKPESEWIKVENTHEPLIPQETWDAVQRMDNHPVRGRSGKSGTVALFGGLLRCMDCGSSMRYMRDYRKKVSEKEPEYKAYVCNRYASGGKNACSSHYINQKVLTQIVMTDIRCKAMWAQNSRETLRTQLLAREQSASVERTRTLQAELNAIGKRLPELDKLIQSAYEDKVLGRIPESVCVNLLNQYEAERREKQERRKELTEQLAARLETESSVDAWLDMMQDYAQLEELDRPTLVRLIQKIEISERYTVDDHEERDIHIYYNFVGYIEA</sequence>
<dbReference type="Gene3D" id="3.40.50.1390">
    <property type="entry name" value="Resolvase, N-terminal catalytic domain"/>
    <property type="match status" value="1"/>
</dbReference>
<dbReference type="Pfam" id="PF14287">
    <property type="entry name" value="DUF4368"/>
    <property type="match status" value="1"/>
</dbReference>
<name>A0A8I0AMQ4_9FIRM</name>
<dbReference type="CDD" id="cd03770">
    <property type="entry name" value="SR_TndX_transposase"/>
    <property type="match status" value="1"/>
</dbReference>
<keyword evidence="5" id="KW-1185">Reference proteome</keyword>
<dbReference type="PANTHER" id="PTHR30461:SF23">
    <property type="entry name" value="DNA RECOMBINASE-RELATED"/>
    <property type="match status" value="1"/>
</dbReference>
<evidence type="ECO:0000259" key="2">
    <source>
        <dbReference type="PROSITE" id="PS51736"/>
    </source>
</evidence>
<evidence type="ECO:0000313" key="5">
    <source>
        <dbReference type="Proteomes" id="UP000615234"/>
    </source>
</evidence>
<gene>
    <name evidence="4" type="ORF">H8S09_01200</name>
</gene>
<accession>A0A8I0AMQ4</accession>
<dbReference type="InterPro" id="IPR025378">
    <property type="entry name" value="DUF4368"/>
</dbReference>
<dbReference type="Pfam" id="PF00239">
    <property type="entry name" value="Resolvase"/>
    <property type="match status" value="1"/>
</dbReference>
<dbReference type="Proteomes" id="UP000615234">
    <property type="component" value="Unassembled WGS sequence"/>
</dbReference>
<feature type="coiled-coil region" evidence="1">
    <location>
        <begin position="447"/>
        <end position="479"/>
    </location>
</feature>
<dbReference type="SUPFAM" id="SSF53041">
    <property type="entry name" value="Resolvase-like"/>
    <property type="match status" value="1"/>
</dbReference>
<keyword evidence="1" id="KW-0175">Coiled coil</keyword>
<comment type="caution">
    <text evidence="4">The sequence shown here is derived from an EMBL/GenBank/DDBJ whole genome shotgun (WGS) entry which is preliminary data.</text>
</comment>
<dbReference type="Gene3D" id="3.90.1750.20">
    <property type="entry name" value="Putative Large Serine Recombinase, Chain B, Domain 2"/>
    <property type="match status" value="1"/>
</dbReference>
<reference evidence="4 5" key="1">
    <citation type="submission" date="2020-08" db="EMBL/GenBank/DDBJ databases">
        <title>Genome public.</title>
        <authorList>
            <person name="Liu C."/>
            <person name="Sun Q."/>
        </authorList>
    </citation>
    <scope>NUCLEOTIDE SEQUENCE [LARGE SCALE GENOMIC DNA]</scope>
    <source>
        <strain evidence="4 5">NSJ-10</strain>
    </source>
</reference>
<proteinExistence type="predicted"/>
<dbReference type="RefSeq" id="WP_118663091.1">
    <property type="nucleotide sequence ID" value="NZ_JACOOX010000001.1"/>
</dbReference>
<dbReference type="InterPro" id="IPR038109">
    <property type="entry name" value="DNA_bind_recomb_sf"/>
</dbReference>
<feature type="domain" description="Recombinase" evidence="3">
    <location>
        <begin position="163"/>
        <end position="304"/>
    </location>
</feature>
<dbReference type="GO" id="GO:0000150">
    <property type="term" value="F:DNA strand exchange activity"/>
    <property type="evidence" value="ECO:0007669"/>
    <property type="project" value="InterPro"/>
</dbReference>
<dbReference type="EMBL" id="JACOOX010000001">
    <property type="protein sequence ID" value="MBC5661518.1"/>
    <property type="molecule type" value="Genomic_DNA"/>
</dbReference>
<evidence type="ECO:0000256" key="1">
    <source>
        <dbReference type="SAM" id="Coils"/>
    </source>
</evidence>
<dbReference type="InterPro" id="IPR050639">
    <property type="entry name" value="SSR_resolvase"/>
</dbReference>
<dbReference type="GO" id="GO:0003677">
    <property type="term" value="F:DNA binding"/>
    <property type="evidence" value="ECO:0007669"/>
    <property type="project" value="InterPro"/>
</dbReference>
<dbReference type="Pfam" id="PF07508">
    <property type="entry name" value="Recombinase"/>
    <property type="match status" value="1"/>
</dbReference>
<dbReference type="InterPro" id="IPR036162">
    <property type="entry name" value="Resolvase-like_N_sf"/>
</dbReference>
<dbReference type="Pfam" id="PF13408">
    <property type="entry name" value="Zn_ribbon_recom"/>
    <property type="match status" value="1"/>
</dbReference>
<feature type="domain" description="Resolvase/invertase-type recombinase catalytic" evidence="2">
    <location>
        <begin position="6"/>
        <end position="155"/>
    </location>
</feature>
<dbReference type="SMART" id="SM00857">
    <property type="entry name" value="Resolvase"/>
    <property type="match status" value="1"/>
</dbReference>
<dbReference type="InterPro" id="IPR025827">
    <property type="entry name" value="Zn_ribbon_recom_dom"/>
</dbReference>
<evidence type="ECO:0000259" key="3">
    <source>
        <dbReference type="PROSITE" id="PS51737"/>
    </source>
</evidence>